<reference evidence="2 3" key="1">
    <citation type="submission" date="2024-04" db="EMBL/GenBank/DDBJ databases">
        <title>Human intestinal bacterial collection.</title>
        <authorList>
            <person name="Pauvert C."/>
            <person name="Hitch T.C.A."/>
            <person name="Clavel T."/>
        </authorList>
    </citation>
    <scope>NUCLEOTIDE SEQUENCE [LARGE SCALE GENOMIC DNA]</scope>
    <source>
        <strain evidence="2 3">CLA-SR-H026</strain>
    </source>
</reference>
<sequence>MDYKLYAATYCPYCKKVIDFMEKEGIDKVDVLFVDKDDDAKKALLEGSGGKQVPCLNFGDEWMLESDDIIAYMKENLN</sequence>
<protein>
    <submittedName>
        <fullName evidence="2">Glutathione S-transferase N-terminal domain-containing protein</fullName>
    </submittedName>
</protein>
<dbReference type="SUPFAM" id="SSF52833">
    <property type="entry name" value="Thioredoxin-like"/>
    <property type="match status" value="1"/>
</dbReference>
<dbReference type="Pfam" id="PF00462">
    <property type="entry name" value="Glutaredoxin"/>
    <property type="match status" value="1"/>
</dbReference>
<dbReference type="CDD" id="cd00570">
    <property type="entry name" value="GST_N_family"/>
    <property type="match status" value="1"/>
</dbReference>
<dbReference type="RefSeq" id="WP_148473266.1">
    <property type="nucleotide sequence ID" value="NZ_JAOQJD010000008.1"/>
</dbReference>
<dbReference type="PROSITE" id="PS50404">
    <property type="entry name" value="GST_NTER"/>
    <property type="match status" value="1"/>
</dbReference>
<comment type="caution">
    <text evidence="2">The sequence shown here is derived from an EMBL/GenBank/DDBJ whole genome shotgun (WGS) entry which is preliminary data.</text>
</comment>
<dbReference type="PROSITE" id="PS51354">
    <property type="entry name" value="GLUTAREDOXIN_2"/>
    <property type="match status" value="1"/>
</dbReference>
<dbReference type="Gene3D" id="3.40.30.10">
    <property type="entry name" value="Glutaredoxin"/>
    <property type="match status" value="1"/>
</dbReference>
<dbReference type="Proteomes" id="UP001481872">
    <property type="component" value="Unassembled WGS sequence"/>
</dbReference>
<dbReference type="InterPro" id="IPR004045">
    <property type="entry name" value="Glutathione_S-Trfase_N"/>
</dbReference>
<accession>A0ABV1J813</accession>
<gene>
    <name evidence="2" type="ORF">AAA081_04725</name>
</gene>
<feature type="domain" description="GST N-terminal" evidence="1">
    <location>
        <begin position="1"/>
        <end position="78"/>
    </location>
</feature>
<dbReference type="InterPro" id="IPR036249">
    <property type="entry name" value="Thioredoxin-like_sf"/>
</dbReference>
<evidence type="ECO:0000313" key="2">
    <source>
        <dbReference type="EMBL" id="MEQ3353606.1"/>
    </source>
</evidence>
<dbReference type="EMBL" id="JBBNPS010000010">
    <property type="protein sequence ID" value="MEQ3353606.1"/>
    <property type="molecule type" value="Genomic_DNA"/>
</dbReference>
<evidence type="ECO:0000313" key="3">
    <source>
        <dbReference type="Proteomes" id="UP001481872"/>
    </source>
</evidence>
<name>A0ABV1J813_9FIRM</name>
<proteinExistence type="predicted"/>
<keyword evidence="3" id="KW-1185">Reference proteome</keyword>
<evidence type="ECO:0000259" key="1">
    <source>
        <dbReference type="PROSITE" id="PS50404"/>
    </source>
</evidence>
<dbReference type="InterPro" id="IPR002109">
    <property type="entry name" value="Glutaredoxin"/>
</dbReference>
<organism evidence="2 3">
    <name type="scientific">Aedoeadaptatus acetigenes</name>
    <dbReference type="NCBI Taxonomy" id="2981723"/>
    <lineage>
        <taxon>Bacteria</taxon>
        <taxon>Bacillati</taxon>
        <taxon>Bacillota</taxon>
        <taxon>Tissierellia</taxon>
        <taxon>Tissierellales</taxon>
        <taxon>Peptoniphilaceae</taxon>
        <taxon>Aedoeadaptatus</taxon>
    </lineage>
</organism>